<dbReference type="VEuPathDB" id="FungiDB:TAPDE_005348"/>
<comment type="caution">
    <text evidence="1">The sequence shown here is derived from an EMBL/GenBank/DDBJ whole genome shotgun (WGS) entry which is preliminary data.</text>
</comment>
<sequence length="221" mass="25425">MLDQFPDITPNAMAVWARAQHVAYLLRLRPEALAYLAANRVNKDVQVGYTNLEQVPMPFPLPQKSWSMHVRHGDKGGEMRLVPFREFILTAEKYAMQNPIESRKWAFVSSDDPEVFEVMKKTVSIKDTDTVSNKQWHWFMSNMVRSTEVQFATLEGQANKTVTTLDWLSQLFLALECEAFVGTRGSNWNALIEELRGTWAPAARGPYLDVSREHDWMNYPA</sequence>
<dbReference type="EMBL" id="CAHR02000312">
    <property type="protein sequence ID" value="CCG84805.2"/>
    <property type="molecule type" value="Genomic_DNA"/>
</dbReference>
<dbReference type="STRING" id="1097556.R4XGC0"/>
<dbReference type="PANTHER" id="PTHR13132:SF29">
    <property type="entry name" value="ALPHA-(1,6)-FUCOSYLTRANSFERASE"/>
    <property type="match status" value="1"/>
</dbReference>
<evidence type="ECO:0000313" key="1">
    <source>
        <dbReference type="EMBL" id="CCG84805.2"/>
    </source>
</evidence>
<accession>R4XGC0</accession>
<protein>
    <submittedName>
        <fullName evidence="1">Uncharacterized protein</fullName>
    </submittedName>
</protein>
<dbReference type="PANTHER" id="PTHR13132">
    <property type="entry name" value="ALPHA- 1,6 -FUCOSYLTRANSFERASE"/>
    <property type="match status" value="1"/>
</dbReference>
<dbReference type="Gene3D" id="3.40.50.11350">
    <property type="match status" value="1"/>
</dbReference>
<proteinExistence type="predicted"/>
<reference evidence="1 2" key="1">
    <citation type="journal article" date="2013" name="MBio">
        <title>Genome sequencing of the plant pathogen Taphrina deformans, the causal agent of peach leaf curl.</title>
        <authorList>
            <person name="Cisse O.H."/>
            <person name="Almeida J.M.G.C.F."/>
            <person name="Fonseca A."/>
            <person name="Kumar A.A."/>
            <person name="Salojaervi J."/>
            <person name="Overmyer K."/>
            <person name="Hauser P.M."/>
            <person name="Pagni M."/>
        </authorList>
    </citation>
    <scope>NUCLEOTIDE SEQUENCE [LARGE SCALE GENOMIC DNA]</scope>
    <source>
        <strain evidence="2">PYCC 5710 / ATCC 11124 / CBS 356.35 / IMI 108563 / JCM 9778 / NBRC 8474</strain>
    </source>
</reference>
<dbReference type="Proteomes" id="UP000013776">
    <property type="component" value="Unassembled WGS sequence"/>
</dbReference>
<keyword evidence="2" id="KW-1185">Reference proteome</keyword>
<gene>
    <name evidence="1" type="ORF">TAPDE_005348</name>
</gene>
<dbReference type="GO" id="GO:0046921">
    <property type="term" value="F:alpha-(1-&gt;6)-fucosyltransferase activity"/>
    <property type="evidence" value="ECO:0007669"/>
    <property type="project" value="TreeGrafter"/>
</dbReference>
<dbReference type="GO" id="GO:0006487">
    <property type="term" value="P:protein N-linked glycosylation"/>
    <property type="evidence" value="ECO:0007669"/>
    <property type="project" value="TreeGrafter"/>
</dbReference>
<evidence type="ECO:0000313" key="2">
    <source>
        <dbReference type="Proteomes" id="UP000013776"/>
    </source>
</evidence>
<organism evidence="1 2">
    <name type="scientific">Taphrina deformans (strain PYCC 5710 / ATCC 11124 / CBS 356.35 / IMI 108563 / JCM 9778 / NBRC 8474)</name>
    <name type="common">Peach leaf curl fungus</name>
    <name type="synonym">Lalaria deformans</name>
    <dbReference type="NCBI Taxonomy" id="1097556"/>
    <lineage>
        <taxon>Eukaryota</taxon>
        <taxon>Fungi</taxon>
        <taxon>Dikarya</taxon>
        <taxon>Ascomycota</taxon>
        <taxon>Taphrinomycotina</taxon>
        <taxon>Taphrinomycetes</taxon>
        <taxon>Taphrinales</taxon>
        <taxon>Taphrinaceae</taxon>
        <taxon>Taphrina</taxon>
    </lineage>
</organism>
<name>R4XGC0_TAPDE</name>
<dbReference type="AlphaFoldDB" id="R4XGC0"/>
<dbReference type="eggNOG" id="ENOG502S4QB">
    <property type="taxonomic scope" value="Eukaryota"/>
</dbReference>
<dbReference type="OrthoDB" id="2014825at2759"/>